<gene>
    <name evidence="1" type="ORF">AWB78_05795</name>
</gene>
<comment type="caution">
    <text evidence="1">The sequence shown here is derived from an EMBL/GenBank/DDBJ whole genome shotgun (WGS) entry which is preliminary data.</text>
</comment>
<organism evidence="1 2">
    <name type="scientific">Caballeronia calidae</name>
    <dbReference type="NCBI Taxonomy" id="1777139"/>
    <lineage>
        <taxon>Bacteria</taxon>
        <taxon>Pseudomonadati</taxon>
        <taxon>Pseudomonadota</taxon>
        <taxon>Betaproteobacteria</taxon>
        <taxon>Burkholderiales</taxon>
        <taxon>Burkholderiaceae</taxon>
        <taxon>Caballeronia</taxon>
    </lineage>
</organism>
<sequence>MDLITETLTLEKAERDIDAAKVRIDRQKEIVGMLGPSGPQYETAALLLQTFQEALGALEAHHKLILERVEQLRNDA</sequence>
<name>A0A158DZA4_9BURK</name>
<dbReference type="AlphaFoldDB" id="A0A158DZA4"/>
<protein>
    <submittedName>
        <fullName evidence="1">Uncharacterized protein</fullName>
    </submittedName>
</protein>
<evidence type="ECO:0000313" key="1">
    <source>
        <dbReference type="EMBL" id="SAK99536.1"/>
    </source>
</evidence>
<accession>A0A158DZA4</accession>
<dbReference type="RefSeq" id="WP_062609548.1">
    <property type="nucleotide sequence ID" value="NZ_FCOX02000039.1"/>
</dbReference>
<reference evidence="1" key="1">
    <citation type="submission" date="2016-01" db="EMBL/GenBank/DDBJ databases">
        <authorList>
            <person name="Peeters C."/>
        </authorList>
    </citation>
    <scope>NUCLEOTIDE SEQUENCE</scope>
    <source>
        <strain evidence="1">LMG 29321</strain>
    </source>
</reference>
<dbReference type="EMBL" id="FCOX02000039">
    <property type="protein sequence ID" value="SAK99536.1"/>
    <property type="molecule type" value="Genomic_DNA"/>
</dbReference>
<dbReference type="OrthoDB" id="9135461at2"/>
<proteinExistence type="predicted"/>
<evidence type="ECO:0000313" key="2">
    <source>
        <dbReference type="Proteomes" id="UP000071859"/>
    </source>
</evidence>
<keyword evidence="2" id="KW-1185">Reference proteome</keyword>
<dbReference type="Proteomes" id="UP000071859">
    <property type="component" value="Unassembled WGS sequence"/>
</dbReference>